<gene>
    <name evidence="1" type="ORF">RHGRI_007422</name>
</gene>
<evidence type="ECO:0000313" key="2">
    <source>
        <dbReference type="Proteomes" id="UP000823749"/>
    </source>
</evidence>
<keyword evidence="2" id="KW-1185">Reference proteome</keyword>
<protein>
    <submittedName>
        <fullName evidence="1">Uncharacterized protein</fullName>
    </submittedName>
</protein>
<name>A0AAV6KYB5_9ERIC</name>
<accession>A0AAV6KYB5</accession>
<comment type="caution">
    <text evidence="1">The sequence shown here is derived from an EMBL/GenBank/DDBJ whole genome shotgun (WGS) entry which is preliminary data.</text>
</comment>
<reference evidence="1" key="1">
    <citation type="submission" date="2020-08" db="EMBL/GenBank/DDBJ databases">
        <title>Plant Genome Project.</title>
        <authorList>
            <person name="Zhang R.-G."/>
        </authorList>
    </citation>
    <scope>NUCLEOTIDE SEQUENCE</scope>
    <source>
        <strain evidence="1">WSP0</strain>
        <tissue evidence="1">Leaf</tissue>
    </source>
</reference>
<proteinExistence type="predicted"/>
<sequence>MKEHKNPMVLSEGILWLVSAVGLWCITTETKGASVALKKTIRLSESTSSLSGGGLENLPSEDISGKITATLLKGLESCDWTVWFLQE</sequence>
<organism evidence="1 2">
    <name type="scientific">Rhododendron griersonianum</name>
    <dbReference type="NCBI Taxonomy" id="479676"/>
    <lineage>
        <taxon>Eukaryota</taxon>
        <taxon>Viridiplantae</taxon>
        <taxon>Streptophyta</taxon>
        <taxon>Embryophyta</taxon>
        <taxon>Tracheophyta</taxon>
        <taxon>Spermatophyta</taxon>
        <taxon>Magnoliopsida</taxon>
        <taxon>eudicotyledons</taxon>
        <taxon>Gunneridae</taxon>
        <taxon>Pentapetalae</taxon>
        <taxon>asterids</taxon>
        <taxon>Ericales</taxon>
        <taxon>Ericaceae</taxon>
        <taxon>Ericoideae</taxon>
        <taxon>Rhodoreae</taxon>
        <taxon>Rhododendron</taxon>
    </lineage>
</organism>
<dbReference type="EMBL" id="JACTNZ010000003">
    <property type="protein sequence ID" value="KAG5557148.1"/>
    <property type="molecule type" value="Genomic_DNA"/>
</dbReference>
<dbReference type="Proteomes" id="UP000823749">
    <property type="component" value="Chromosome 3"/>
</dbReference>
<evidence type="ECO:0000313" key="1">
    <source>
        <dbReference type="EMBL" id="KAG5557148.1"/>
    </source>
</evidence>
<dbReference type="AlphaFoldDB" id="A0AAV6KYB5"/>